<feature type="compositionally biased region" description="Polar residues" evidence="7">
    <location>
        <begin position="614"/>
        <end position="623"/>
    </location>
</feature>
<dbReference type="InterPro" id="IPR004358">
    <property type="entry name" value="Sig_transdc_His_kin-like_C"/>
</dbReference>
<reference evidence="12" key="1">
    <citation type="journal article" date="2020" name="Stud. Mycol.">
        <title>101 Dothideomycetes genomes: a test case for predicting lifestyles and emergence of pathogens.</title>
        <authorList>
            <person name="Haridas S."/>
            <person name="Albert R."/>
            <person name="Binder M."/>
            <person name="Bloem J."/>
            <person name="Labutti K."/>
            <person name="Salamov A."/>
            <person name="Andreopoulos B."/>
            <person name="Baker S."/>
            <person name="Barry K."/>
            <person name="Bills G."/>
            <person name="Bluhm B."/>
            <person name="Cannon C."/>
            <person name="Castanera R."/>
            <person name="Culley D."/>
            <person name="Daum C."/>
            <person name="Ezra D."/>
            <person name="Gonzalez J."/>
            <person name="Henrissat B."/>
            <person name="Kuo A."/>
            <person name="Liang C."/>
            <person name="Lipzen A."/>
            <person name="Lutzoni F."/>
            <person name="Magnuson J."/>
            <person name="Mondo S."/>
            <person name="Nolan M."/>
            <person name="Ohm R."/>
            <person name="Pangilinan J."/>
            <person name="Park H.-J."/>
            <person name="Ramirez L."/>
            <person name="Alfaro M."/>
            <person name="Sun H."/>
            <person name="Tritt A."/>
            <person name="Yoshinaga Y."/>
            <person name="Zwiers L.-H."/>
            <person name="Turgeon B."/>
            <person name="Goodwin S."/>
            <person name="Spatafora J."/>
            <person name="Crous P."/>
            <person name="Grigoriev I."/>
        </authorList>
    </citation>
    <scope>NUCLEOTIDE SEQUENCE</scope>
    <source>
        <strain evidence="12">CBS 125425</strain>
    </source>
</reference>
<keyword evidence="13" id="KW-1185">Reference proteome</keyword>
<accession>A0A9P4QX90</accession>
<feature type="domain" description="Response regulatory" evidence="9">
    <location>
        <begin position="1855"/>
        <end position="1977"/>
    </location>
</feature>
<dbReference type="GO" id="GO:0000155">
    <property type="term" value="F:phosphorelay sensor kinase activity"/>
    <property type="evidence" value="ECO:0007669"/>
    <property type="project" value="InterPro"/>
</dbReference>
<feature type="region of interest" description="Disordered" evidence="7">
    <location>
        <begin position="1527"/>
        <end position="1628"/>
    </location>
</feature>
<dbReference type="InterPro" id="IPR000014">
    <property type="entry name" value="PAS"/>
</dbReference>
<evidence type="ECO:0000259" key="8">
    <source>
        <dbReference type="PROSITE" id="PS50109"/>
    </source>
</evidence>
<feature type="compositionally biased region" description="Polar residues" evidence="7">
    <location>
        <begin position="774"/>
        <end position="787"/>
    </location>
</feature>
<dbReference type="InterPro" id="IPR011006">
    <property type="entry name" value="CheY-like_superfamily"/>
</dbReference>
<dbReference type="FunFam" id="3.40.50.2300:FF:000158">
    <property type="entry name" value="Sensor histidine kinase/response regulator"/>
    <property type="match status" value="1"/>
</dbReference>
<dbReference type="Pfam" id="PF02518">
    <property type="entry name" value="HATPase_c"/>
    <property type="match status" value="1"/>
</dbReference>
<dbReference type="PRINTS" id="PR00344">
    <property type="entry name" value="BCTRLSENSOR"/>
</dbReference>
<dbReference type="InterPro" id="IPR001610">
    <property type="entry name" value="PAC"/>
</dbReference>
<dbReference type="PROSITE" id="PS50112">
    <property type="entry name" value="PAS"/>
    <property type="match status" value="2"/>
</dbReference>
<dbReference type="EMBL" id="ML996136">
    <property type="protein sequence ID" value="KAF2735377.1"/>
    <property type="molecule type" value="Genomic_DNA"/>
</dbReference>
<gene>
    <name evidence="12" type="ORF">EJ04DRAFT_214477</name>
</gene>
<feature type="region of interest" description="Disordered" evidence="7">
    <location>
        <begin position="509"/>
        <end position="623"/>
    </location>
</feature>
<feature type="region of interest" description="Disordered" evidence="7">
    <location>
        <begin position="839"/>
        <end position="908"/>
    </location>
</feature>
<dbReference type="Gene3D" id="3.40.50.2300">
    <property type="match status" value="1"/>
</dbReference>
<dbReference type="InterPro" id="IPR035965">
    <property type="entry name" value="PAS-like_dom_sf"/>
</dbReference>
<feature type="compositionally biased region" description="Low complexity" evidence="7">
    <location>
        <begin position="1646"/>
        <end position="1661"/>
    </location>
</feature>
<feature type="compositionally biased region" description="Polar residues" evidence="7">
    <location>
        <begin position="165"/>
        <end position="180"/>
    </location>
</feature>
<dbReference type="PROSITE" id="PS50110">
    <property type="entry name" value="RESPONSE_REGULATORY"/>
    <property type="match status" value="1"/>
</dbReference>
<dbReference type="GO" id="GO:0009927">
    <property type="term" value="F:histidine phosphotransfer kinase activity"/>
    <property type="evidence" value="ECO:0007669"/>
    <property type="project" value="TreeGrafter"/>
</dbReference>
<evidence type="ECO:0000259" key="10">
    <source>
        <dbReference type="PROSITE" id="PS50112"/>
    </source>
</evidence>
<dbReference type="InterPro" id="IPR000700">
    <property type="entry name" value="PAS-assoc_C"/>
</dbReference>
<organism evidence="12 13">
    <name type="scientific">Polyplosphaeria fusca</name>
    <dbReference type="NCBI Taxonomy" id="682080"/>
    <lineage>
        <taxon>Eukaryota</taxon>
        <taxon>Fungi</taxon>
        <taxon>Dikarya</taxon>
        <taxon>Ascomycota</taxon>
        <taxon>Pezizomycotina</taxon>
        <taxon>Dothideomycetes</taxon>
        <taxon>Pleosporomycetidae</taxon>
        <taxon>Pleosporales</taxon>
        <taxon>Tetraplosphaeriaceae</taxon>
        <taxon>Polyplosphaeria</taxon>
    </lineage>
</organism>
<feature type="compositionally biased region" description="Basic and acidic residues" evidence="7">
    <location>
        <begin position="855"/>
        <end position="868"/>
    </location>
</feature>
<dbReference type="Gene3D" id="1.10.287.130">
    <property type="match status" value="1"/>
</dbReference>
<dbReference type="InterPro" id="IPR013655">
    <property type="entry name" value="PAS_fold_3"/>
</dbReference>
<dbReference type="GO" id="GO:0005886">
    <property type="term" value="C:plasma membrane"/>
    <property type="evidence" value="ECO:0007669"/>
    <property type="project" value="TreeGrafter"/>
</dbReference>
<dbReference type="InterPro" id="IPR003661">
    <property type="entry name" value="HisK_dim/P_dom"/>
</dbReference>
<dbReference type="FunFam" id="3.30.565.10:FF:000010">
    <property type="entry name" value="Sensor histidine kinase RcsC"/>
    <property type="match status" value="1"/>
</dbReference>
<dbReference type="Pfam" id="PF00512">
    <property type="entry name" value="HisKA"/>
    <property type="match status" value="1"/>
</dbReference>
<dbReference type="InterPro" id="IPR003594">
    <property type="entry name" value="HATPase_dom"/>
</dbReference>
<evidence type="ECO:0000256" key="5">
    <source>
        <dbReference type="ARBA" id="ARBA00022777"/>
    </source>
</evidence>
<dbReference type="SMART" id="SM00388">
    <property type="entry name" value="HisKA"/>
    <property type="match status" value="1"/>
</dbReference>
<dbReference type="SMART" id="SM00091">
    <property type="entry name" value="PAS"/>
    <property type="match status" value="2"/>
</dbReference>
<dbReference type="InterPro" id="IPR036890">
    <property type="entry name" value="HATPase_C_sf"/>
</dbReference>
<evidence type="ECO:0000256" key="1">
    <source>
        <dbReference type="ARBA" id="ARBA00000085"/>
    </source>
</evidence>
<evidence type="ECO:0000256" key="6">
    <source>
        <dbReference type="PROSITE-ProRule" id="PRU00169"/>
    </source>
</evidence>
<feature type="region of interest" description="Disordered" evidence="7">
    <location>
        <begin position="1156"/>
        <end position="1204"/>
    </location>
</feature>
<dbReference type="SMART" id="SM00448">
    <property type="entry name" value="REC"/>
    <property type="match status" value="1"/>
</dbReference>
<feature type="region of interest" description="Disordered" evidence="7">
    <location>
        <begin position="930"/>
        <end position="957"/>
    </location>
</feature>
<comment type="caution">
    <text evidence="12">The sequence shown here is derived from an EMBL/GenBank/DDBJ whole genome shotgun (WGS) entry which is preliminary data.</text>
</comment>
<sequence length="1993" mass="218245">MNTAPLPSPKSSTANVTASSATASQASSAPRPSLQRLPQSTHTELRHPSKGPSSDTSALQPRDEETTDSEMSDAPHEREEQGTESESAESEGKGDSPLDKSSPEELELERLRELQLKIIQKQQGARQKKPLRTSSPGIGARRVSPIKEEPMSKMSPTLEGAFSSPLPTGQTVSTESTESARTIRGSVPATPAGYALRTPSYPFPTIPPTRTWSSSFHQPFTTLSPTVSAMYTKDVATPKDRIASECSTPIASAIPFVPGGHYAQTPGAEDPRFPTPNLYELALLLGAEPGLNSWWTCVTAIMRDWYGAERATLAVPADASDIENVPWGQKTTFNISSTGTSPSPPMPQEDPQVSKGREPEPPRFDVPSTTIPERRPKLPLRHSFAGHERQKKDLAADSPTPSLLNRPKGPIRTASHVPQQISRAEHPLRQVSPVSFDGSSLPNTPLPLRDSTFSDPEFSNLGHPGSPTNFAVFPVLRALDHEPDALVDNAGINRVLERGRLVTLTRDYSTSLSASRKDSLETDRPDLPQLTGTKPGPFGGQDPHKAMHARNQASHVSRPGNLDHSNLGLQPRYEEYEQFPSSPWAQSPAPSPAIQNDPDDNPFFNPGNVDEDTFNPSSSSQDYTRLSQVEAIGVDKASTVTHMPLIHPMLSQPMQPPDSNASSQKPSLPQTTPEQSVETMAPEDSFTRKAPIAILSILSPIVPYPRNLTNSLKLLGPHLATSFHNAWQYTNIQSQANGFRDRRYLPGQQVGFAPMSNQESLDDLFHLDLENISTSNAGSVTSPSDYSGRSKHSPGGSIGGTPGWDPSNVGFSSKHSVGSTPGHLAGAEAVESYFDAKKRTNRAPPTQATGGQQEPNRRTEKRTAKFEEDVVTPKNERSAVIPPSSDDMTGPTSSPRRPRMSSNQSGQYRAHSLLHSYGADFSSSFQSLPAATTPGAKTPAAPGVHSRSGSMSEVLDMPPPSESLLRTIIDSLPVQIFTALPTTGALTWVNSKFLVYGGQDSQQVLQNPWHAIHPDDREAYLEQWNKSLRTGQQLQQKVRLQRFDGHYRWFYVRVAPLKNKRQQIVHWIGTNMDFHEQHLAEMNSARQQETAASEAKYRALANSSPQVVFVVSNRRGLTFCNSQWISYSGQTEAQAHASGFLEYVHPDDIVKCKLPEMSEDGTGVNVPTSMPPDHGRQDSMSSEDSSSSTDNTITSPGNASPETMEMPQAQLSKLAGTGILKISKDADGRASYSTEVRLRNKDGDYRWHLVRILLEKSLAEDNEEETWYGTATDINDHKLLEQTLKETMDAKTRFLSNMSHEIRTPLNGISGMVNFLLDSVLNVEQLEQVNIIKASTDSLLNLINDILDLSKVEAGMIKLTMEWLHLPSLLEEVNDLNMGLAIQKGLELNYLMDEGVPSMVKGDKFRIRQVLLNIVGNAIKFTSKGEVFVRCRPSPSAATSAKEAETMIQFEIIDTGRGFTESEAKFLFKRFSQIDASSTRQHGGTGLGLAISMQFVELHGGKMDARSTPGKGSTFFFTIKFGLPSTDDHPPPIATPGTPAVEAASPLTQPPSLPLHRSTPPTIVPIARHPLSSISSERSESISSPVPSLTASERSRESPSLSSGSSDPSIGRSTLRSERSSASSFLPEIKETQMNLALPLKRFGSDDNGPSDDSSVSLGSDDTARPSDIQRSLSPLGSSLVPPMYSILVVCPLMHSREATIRHIRNTLPQSIPNQITGQADLVQAQRMVGGDDPVLFTHIVLVLHDTAEVIAIMDQVLSSTVHSNTSIVVVSDPSQKKELMKAAPAYDYDQLISDRRLEFIYRPLKPSKFAVIFDPQRERDASTDRNQDSAAQVVVGQKLVFEELRRRLGGKGHRVLLVEDNVINQTVVLKFLAKIDIQTETVLDGVQCTETVFSNPPGYYSIILCDLHMPNKDGYQACKEIRQWEKKRGYRRHPIIALSANVLGDVYAKCVEAGFNSYVTKPVEFKELSMVMTKFLDPADASKAPELMRLRK</sequence>
<feature type="region of interest" description="Disordered" evidence="7">
    <location>
        <begin position="328"/>
        <end position="420"/>
    </location>
</feature>
<keyword evidence="4" id="KW-0808">Transferase</keyword>
<feature type="compositionally biased region" description="Low complexity" evidence="7">
    <location>
        <begin position="1598"/>
        <end position="1624"/>
    </location>
</feature>
<dbReference type="Gene3D" id="3.30.565.10">
    <property type="entry name" value="Histidine kinase-like ATPase, C-terminal domain"/>
    <property type="match status" value="1"/>
</dbReference>
<feature type="compositionally biased region" description="Polar residues" evidence="7">
    <location>
        <begin position="809"/>
        <end position="819"/>
    </location>
</feature>
<feature type="region of interest" description="Disordered" evidence="7">
    <location>
        <begin position="1"/>
        <end position="182"/>
    </location>
</feature>
<feature type="compositionally biased region" description="Low complexity" evidence="7">
    <location>
        <begin position="1178"/>
        <end position="1195"/>
    </location>
</feature>
<feature type="compositionally biased region" description="Basic and acidic residues" evidence="7">
    <location>
        <begin position="515"/>
        <end position="526"/>
    </location>
</feature>
<feature type="compositionally biased region" description="Polar residues" evidence="7">
    <location>
        <begin position="843"/>
        <end position="854"/>
    </location>
</feature>
<dbReference type="PANTHER" id="PTHR43047">
    <property type="entry name" value="TWO-COMPONENT HISTIDINE PROTEIN KINASE"/>
    <property type="match status" value="1"/>
</dbReference>
<feature type="compositionally biased region" description="Low complexity" evidence="7">
    <location>
        <begin position="1572"/>
        <end position="1588"/>
    </location>
</feature>
<dbReference type="CDD" id="cd00082">
    <property type="entry name" value="HisKA"/>
    <property type="match status" value="1"/>
</dbReference>
<evidence type="ECO:0000259" key="11">
    <source>
        <dbReference type="PROSITE" id="PS50113"/>
    </source>
</evidence>
<dbReference type="PROSITE" id="PS50109">
    <property type="entry name" value="HIS_KIN"/>
    <property type="match status" value="1"/>
</dbReference>
<dbReference type="CDD" id="cd00130">
    <property type="entry name" value="PAS"/>
    <property type="match status" value="1"/>
</dbReference>
<dbReference type="Pfam" id="PF00072">
    <property type="entry name" value="Response_reg"/>
    <property type="match status" value="1"/>
</dbReference>
<dbReference type="Proteomes" id="UP000799444">
    <property type="component" value="Unassembled WGS sequence"/>
</dbReference>
<dbReference type="SUPFAM" id="SSF55874">
    <property type="entry name" value="ATPase domain of HSP90 chaperone/DNA topoisomerase II/histidine kinase"/>
    <property type="match status" value="1"/>
</dbReference>
<evidence type="ECO:0000313" key="13">
    <source>
        <dbReference type="Proteomes" id="UP000799444"/>
    </source>
</evidence>
<dbReference type="EC" id="2.7.13.3" evidence="2"/>
<evidence type="ECO:0000256" key="2">
    <source>
        <dbReference type="ARBA" id="ARBA00012438"/>
    </source>
</evidence>
<feature type="compositionally biased region" description="Low complexity" evidence="7">
    <location>
        <begin position="930"/>
        <end position="943"/>
    </location>
</feature>
<feature type="compositionally biased region" description="Low complexity" evidence="7">
    <location>
        <begin position="11"/>
        <end position="29"/>
    </location>
</feature>
<feature type="region of interest" description="Disordered" evidence="7">
    <location>
        <begin position="1641"/>
        <end position="1675"/>
    </location>
</feature>
<feature type="domain" description="PAS" evidence="10">
    <location>
        <begin position="961"/>
        <end position="1031"/>
    </location>
</feature>
<evidence type="ECO:0000256" key="3">
    <source>
        <dbReference type="ARBA" id="ARBA00022553"/>
    </source>
</evidence>
<keyword evidence="5 12" id="KW-0418">Kinase</keyword>
<feature type="domain" description="PAS" evidence="10">
    <location>
        <begin position="1093"/>
        <end position="1148"/>
    </location>
</feature>
<protein>
    <recommendedName>
        <fullName evidence="2">histidine kinase</fullName>
        <ecNumber evidence="2">2.7.13.3</ecNumber>
    </recommendedName>
</protein>
<dbReference type="PANTHER" id="PTHR43047:SF74">
    <property type="entry name" value="HISTIDINE KINASE-RELATED"/>
    <property type="match status" value="1"/>
</dbReference>
<feature type="compositionally biased region" description="Polar residues" evidence="7">
    <location>
        <begin position="657"/>
        <end position="678"/>
    </location>
</feature>
<feature type="compositionally biased region" description="Basic and acidic residues" evidence="7">
    <location>
        <begin position="385"/>
        <end position="395"/>
    </location>
</feature>
<dbReference type="SUPFAM" id="SSF52172">
    <property type="entry name" value="CheY-like"/>
    <property type="match status" value="1"/>
</dbReference>
<comment type="catalytic activity">
    <reaction evidence="1">
        <text>ATP + protein L-histidine = ADP + protein N-phospho-L-histidine.</text>
        <dbReference type="EC" id="2.7.13.3"/>
    </reaction>
</comment>
<feature type="domain" description="Histidine kinase" evidence="8">
    <location>
        <begin position="1297"/>
        <end position="1523"/>
    </location>
</feature>
<dbReference type="SMART" id="SM00387">
    <property type="entry name" value="HATPase_c"/>
    <property type="match status" value="1"/>
</dbReference>
<dbReference type="Pfam" id="PF13188">
    <property type="entry name" value="PAS_8"/>
    <property type="match status" value="1"/>
</dbReference>
<dbReference type="NCBIfam" id="TIGR00229">
    <property type="entry name" value="sensory_box"/>
    <property type="match status" value="1"/>
</dbReference>
<evidence type="ECO:0000256" key="4">
    <source>
        <dbReference type="ARBA" id="ARBA00022679"/>
    </source>
</evidence>
<dbReference type="SMART" id="SM00086">
    <property type="entry name" value="PAC"/>
    <property type="match status" value="2"/>
</dbReference>
<dbReference type="InterPro" id="IPR036097">
    <property type="entry name" value="HisK_dim/P_sf"/>
</dbReference>
<proteinExistence type="predicted"/>
<dbReference type="PROSITE" id="PS50113">
    <property type="entry name" value="PAC"/>
    <property type="match status" value="2"/>
</dbReference>
<name>A0A9P4QX90_9PLEO</name>
<dbReference type="OrthoDB" id="303614at2759"/>
<dbReference type="SUPFAM" id="SSF55785">
    <property type="entry name" value="PYP-like sensor domain (PAS domain)"/>
    <property type="match status" value="2"/>
</dbReference>
<feature type="region of interest" description="Disordered" evidence="7">
    <location>
        <begin position="774"/>
        <end position="823"/>
    </location>
</feature>
<dbReference type="Gene3D" id="3.30.450.20">
    <property type="entry name" value="PAS domain"/>
    <property type="match status" value="3"/>
</dbReference>
<evidence type="ECO:0000259" key="9">
    <source>
        <dbReference type="PROSITE" id="PS50110"/>
    </source>
</evidence>
<feature type="region of interest" description="Disordered" evidence="7">
    <location>
        <begin position="648"/>
        <end position="684"/>
    </location>
</feature>
<keyword evidence="3 6" id="KW-0597">Phosphoprotein</keyword>
<dbReference type="CDD" id="cd17546">
    <property type="entry name" value="REC_hyHK_CKI1_RcsC-like"/>
    <property type="match status" value="1"/>
</dbReference>
<dbReference type="SUPFAM" id="SSF47384">
    <property type="entry name" value="Homodimeric domain of signal transducing histidine kinase"/>
    <property type="match status" value="1"/>
</dbReference>
<dbReference type="CDD" id="cd16922">
    <property type="entry name" value="HATPase_EvgS-ArcB-TorS-like"/>
    <property type="match status" value="1"/>
</dbReference>
<feature type="domain" description="PAC" evidence="11">
    <location>
        <begin position="1034"/>
        <end position="1086"/>
    </location>
</feature>
<dbReference type="InterPro" id="IPR001789">
    <property type="entry name" value="Sig_transdc_resp-reg_receiver"/>
</dbReference>
<dbReference type="Pfam" id="PF08447">
    <property type="entry name" value="PAS_3"/>
    <property type="match status" value="1"/>
</dbReference>
<feature type="domain" description="PAC" evidence="11">
    <location>
        <begin position="1232"/>
        <end position="1286"/>
    </location>
</feature>
<dbReference type="InterPro" id="IPR005467">
    <property type="entry name" value="His_kinase_dom"/>
</dbReference>
<feature type="compositionally biased region" description="Basic and acidic residues" evidence="7">
    <location>
        <begin position="90"/>
        <end position="115"/>
    </location>
</feature>
<evidence type="ECO:0000256" key="7">
    <source>
        <dbReference type="SAM" id="MobiDB-lite"/>
    </source>
</evidence>
<evidence type="ECO:0000313" key="12">
    <source>
        <dbReference type="EMBL" id="KAF2735377.1"/>
    </source>
</evidence>
<feature type="modified residue" description="4-aspartylphosphate" evidence="6">
    <location>
        <position position="1907"/>
    </location>
</feature>